<dbReference type="Proteomes" id="UP000247932">
    <property type="component" value="Unassembled WGS sequence"/>
</dbReference>
<protein>
    <submittedName>
        <fullName evidence="2">Uncharacterized protein</fullName>
    </submittedName>
</protein>
<dbReference type="InterPro" id="IPR049249">
    <property type="entry name" value="DUF6882"/>
</dbReference>
<comment type="caution">
    <text evidence="2">The sequence shown here is derived from an EMBL/GenBank/DDBJ whole genome shotgun (WGS) entry which is preliminary data.</text>
</comment>
<dbReference type="Pfam" id="PF21813">
    <property type="entry name" value="DUF6882"/>
    <property type="match status" value="1"/>
</dbReference>
<dbReference type="RefSeq" id="WP_110432957.1">
    <property type="nucleotide sequence ID" value="NZ_QGLR01000009.1"/>
</dbReference>
<name>A0A2V4E1Y0_9GAMM</name>
<accession>A0A2V4E1Y0</accession>
<gene>
    <name evidence="2" type="ORF">DKK70_04780</name>
</gene>
<evidence type="ECO:0000256" key="1">
    <source>
        <dbReference type="SAM" id="SignalP"/>
    </source>
</evidence>
<dbReference type="OrthoDB" id="5674923at2"/>
<dbReference type="EMBL" id="QGLR01000009">
    <property type="protein sequence ID" value="PXZ07175.1"/>
    <property type="molecule type" value="Genomic_DNA"/>
</dbReference>
<reference evidence="2 3" key="1">
    <citation type="submission" date="2018-05" db="EMBL/GenBank/DDBJ databases">
        <title>Reference genomes for bee gut microbiota database.</title>
        <authorList>
            <person name="Ellegaard K.M."/>
        </authorList>
    </citation>
    <scope>NUCLEOTIDE SEQUENCE [LARGE SCALE GENOMIC DNA]</scope>
    <source>
        <strain evidence="2 3">ESL0182</strain>
    </source>
</reference>
<feature type="chain" id="PRO_5015925556" evidence="1">
    <location>
        <begin position="20"/>
        <end position="290"/>
    </location>
</feature>
<evidence type="ECO:0000313" key="2">
    <source>
        <dbReference type="EMBL" id="PXZ07175.1"/>
    </source>
</evidence>
<organism evidence="2 3">
    <name type="scientific">Gilliamella apicola</name>
    <dbReference type="NCBI Taxonomy" id="1196095"/>
    <lineage>
        <taxon>Bacteria</taxon>
        <taxon>Pseudomonadati</taxon>
        <taxon>Pseudomonadota</taxon>
        <taxon>Gammaproteobacteria</taxon>
        <taxon>Orbales</taxon>
        <taxon>Orbaceae</taxon>
        <taxon>Gilliamella</taxon>
    </lineage>
</organism>
<dbReference type="AlphaFoldDB" id="A0A2V4E1Y0"/>
<evidence type="ECO:0000313" key="3">
    <source>
        <dbReference type="Proteomes" id="UP000247932"/>
    </source>
</evidence>
<proteinExistence type="predicted"/>
<feature type="signal peptide" evidence="1">
    <location>
        <begin position="1"/>
        <end position="19"/>
    </location>
</feature>
<sequence>MKKYLVLLMLLTISLTSYGSQLQNETEVPAQFNTLFYVSSEPDGRLSRDIKESQRDNGVILTNLNTEQYQGKHPLQALIEQYGGSSFEKQMDLEDLIVGKPWQIDMDEQELVFDDDLLCSFQLLGTFSHSTKTWLWAWANEQSDLPIDVIEQSFELKKYGEKNNIDLFKKAKFDATEDDLPIFGLIASGMFNSSGYYVANFGSGTLVLTFNNKEIDQIHKKNDTHNRVASVIPQLIANYDVNHYAAIKHYLLAKNYQITFDDGSKLIATKGNKQITAEFDNLSRLIGLKG</sequence>
<keyword evidence="1" id="KW-0732">Signal</keyword>
<keyword evidence="3" id="KW-1185">Reference proteome</keyword>